<evidence type="ECO:0000256" key="1">
    <source>
        <dbReference type="ARBA" id="ARBA00022649"/>
    </source>
</evidence>
<keyword evidence="3" id="KW-0255">Endonuclease</keyword>
<proteinExistence type="predicted"/>
<keyword evidence="2" id="KW-0540">Nuclease</keyword>
<name>A0A5J4R0L6_9ZZZZ</name>
<dbReference type="InterPro" id="IPR038570">
    <property type="entry name" value="HicA_sf"/>
</dbReference>
<evidence type="ECO:0000313" key="7">
    <source>
        <dbReference type="EMBL" id="KAA6327637.1"/>
    </source>
</evidence>
<dbReference type="GO" id="GO:0016787">
    <property type="term" value="F:hydrolase activity"/>
    <property type="evidence" value="ECO:0007669"/>
    <property type="project" value="UniProtKB-KW"/>
</dbReference>
<protein>
    <recommendedName>
        <fullName evidence="8">Addiction module toxin, HicA family</fullName>
    </recommendedName>
</protein>
<dbReference type="SUPFAM" id="SSF54786">
    <property type="entry name" value="YcfA/nrd intein domain"/>
    <property type="match status" value="1"/>
</dbReference>
<dbReference type="GO" id="GO:0003729">
    <property type="term" value="F:mRNA binding"/>
    <property type="evidence" value="ECO:0007669"/>
    <property type="project" value="InterPro"/>
</dbReference>
<keyword evidence="6" id="KW-0346">Stress response</keyword>
<gene>
    <name evidence="7" type="ORF">EZS27_023391</name>
</gene>
<dbReference type="GO" id="GO:0004519">
    <property type="term" value="F:endonuclease activity"/>
    <property type="evidence" value="ECO:0007669"/>
    <property type="project" value="UniProtKB-KW"/>
</dbReference>
<organism evidence="7">
    <name type="scientific">termite gut metagenome</name>
    <dbReference type="NCBI Taxonomy" id="433724"/>
    <lineage>
        <taxon>unclassified sequences</taxon>
        <taxon>metagenomes</taxon>
        <taxon>organismal metagenomes</taxon>
    </lineage>
</organism>
<accession>A0A5J4R0L6</accession>
<comment type="caution">
    <text evidence="7">The sequence shown here is derived from an EMBL/GenBank/DDBJ whole genome shotgun (WGS) entry which is preliminary data.</text>
</comment>
<keyword evidence="1" id="KW-1277">Toxin-antitoxin system</keyword>
<reference evidence="7" key="1">
    <citation type="submission" date="2019-03" db="EMBL/GenBank/DDBJ databases">
        <title>Single cell metagenomics reveals metabolic interactions within the superorganism composed of flagellate Streblomastix strix and complex community of Bacteroidetes bacteria on its surface.</title>
        <authorList>
            <person name="Treitli S.C."/>
            <person name="Kolisko M."/>
            <person name="Husnik F."/>
            <person name="Keeling P."/>
            <person name="Hampl V."/>
        </authorList>
    </citation>
    <scope>NUCLEOTIDE SEQUENCE</scope>
    <source>
        <strain evidence="7">STM</strain>
    </source>
</reference>
<evidence type="ECO:0000256" key="4">
    <source>
        <dbReference type="ARBA" id="ARBA00022801"/>
    </source>
</evidence>
<evidence type="ECO:0000256" key="3">
    <source>
        <dbReference type="ARBA" id="ARBA00022759"/>
    </source>
</evidence>
<dbReference type="InterPro" id="IPR012933">
    <property type="entry name" value="HicA_mRNA_interferase"/>
</dbReference>
<dbReference type="Gene3D" id="3.30.920.30">
    <property type="entry name" value="Hypothetical protein"/>
    <property type="match status" value="1"/>
</dbReference>
<evidence type="ECO:0000256" key="6">
    <source>
        <dbReference type="ARBA" id="ARBA00023016"/>
    </source>
</evidence>
<evidence type="ECO:0000256" key="5">
    <source>
        <dbReference type="ARBA" id="ARBA00022884"/>
    </source>
</evidence>
<sequence>MKTIKVSFILSHLRDGGFVLVHQKGSHRQFRHPTRKGKVTVNGKESDDVWGDLLKSIERQLGLTF</sequence>
<evidence type="ECO:0008006" key="8">
    <source>
        <dbReference type="Google" id="ProtNLM"/>
    </source>
</evidence>
<dbReference type="EMBL" id="SNRY01001956">
    <property type="protein sequence ID" value="KAA6327637.1"/>
    <property type="molecule type" value="Genomic_DNA"/>
</dbReference>
<dbReference type="Pfam" id="PF07927">
    <property type="entry name" value="HicA_toxin"/>
    <property type="match status" value="1"/>
</dbReference>
<keyword evidence="5" id="KW-0694">RNA-binding</keyword>
<evidence type="ECO:0000256" key="2">
    <source>
        <dbReference type="ARBA" id="ARBA00022722"/>
    </source>
</evidence>
<keyword evidence="4" id="KW-0378">Hydrolase</keyword>
<dbReference type="AlphaFoldDB" id="A0A5J4R0L6"/>